<comment type="caution">
    <text evidence="2">The sequence shown here is derived from an EMBL/GenBank/DDBJ whole genome shotgun (WGS) entry which is preliminary data.</text>
</comment>
<keyword evidence="1" id="KW-1133">Transmembrane helix</keyword>
<feature type="transmembrane region" description="Helical" evidence="1">
    <location>
        <begin position="161"/>
        <end position="180"/>
    </location>
</feature>
<name>A4BBB8_9GAMM</name>
<protein>
    <submittedName>
        <fullName evidence="2">Uncharacterized protein</fullName>
    </submittedName>
</protein>
<dbReference type="AlphaFoldDB" id="A4BBB8"/>
<evidence type="ECO:0000313" key="2">
    <source>
        <dbReference type="EMBL" id="EAR10731.1"/>
    </source>
</evidence>
<dbReference type="RefSeq" id="WP_008042067.1">
    <property type="nucleotide sequence ID" value="NZ_CH724149.1"/>
</dbReference>
<dbReference type="HOGENOM" id="CLU_949540_0_0_6"/>
<evidence type="ECO:0000313" key="3">
    <source>
        <dbReference type="Proteomes" id="UP000005953"/>
    </source>
</evidence>
<dbReference type="Proteomes" id="UP000005953">
    <property type="component" value="Unassembled WGS sequence"/>
</dbReference>
<feature type="transmembrane region" description="Helical" evidence="1">
    <location>
        <begin position="88"/>
        <end position="107"/>
    </location>
</feature>
<sequence>MFRQAMIGVIVLVALGSALMTWTSTSSLIQRGQTSQQETYQALQDQLAPYLEIEQPTEADLATIEHLQTMISRFTPETSAGLATNLRVGWLLWAIAFAFVMVGYALTRRVCHQWPALRDPAYAHSPVAITDDRMMAINVNTHVGQPVGDDAYQLMPVKGMVGILVGLVIAAGAALVNVGLPTSPASVSSGLLILVPLMLAGYLGMSLVRRTYVHAGPEPLIIAGKRVTLENIMGVRSLTRIAGRNRVFLSHQVQIVMTDGRCRTVSLSTESKDADRLTVALATRLHRPVLITS</sequence>
<organism evidence="2 3">
    <name type="scientific">Reinekea blandensis MED297</name>
    <dbReference type="NCBI Taxonomy" id="314283"/>
    <lineage>
        <taxon>Bacteria</taxon>
        <taxon>Pseudomonadati</taxon>
        <taxon>Pseudomonadota</taxon>
        <taxon>Gammaproteobacteria</taxon>
        <taxon>Oceanospirillales</taxon>
        <taxon>Saccharospirillaceae</taxon>
        <taxon>Reinekea</taxon>
    </lineage>
</organism>
<keyword evidence="1" id="KW-0812">Transmembrane</keyword>
<keyword evidence="1" id="KW-0472">Membrane</keyword>
<feature type="transmembrane region" description="Helical" evidence="1">
    <location>
        <begin position="186"/>
        <end position="205"/>
    </location>
</feature>
<proteinExistence type="predicted"/>
<evidence type="ECO:0000256" key="1">
    <source>
        <dbReference type="SAM" id="Phobius"/>
    </source>
</evidence>
<gene>
    <name evidence="2" type="ORF">MED297_11965</name>
</gene>
<reference evidence="2 3" key="1">
    <citation type="submission" date="2006-02" db="EMBL/GenBank/DDBJ databases">
        <authorList>
            <person name="Pinhassi J."/>
            <person name="Pedros-Alio C."/>
            <person name="Ferriera S."/>
            <person name="Johnson J."/>
            <person name="Kravitz S."/>
            <person name="Halpern A."/>
            <person name="Remington K."/>
            <person name="Beeson K."/>
            <person name="Tran B."/>
            <person name="Rogers Y.-H."/>
            <person name="Friedman R."/>
            <person name="Venter J.C."/>
        </authorList>
    </citation>
    <scope>NUCLEOTIDE SEQUENCE [LARGE SCALE GENOMIC DNA]</scope>
    <source>
        <strain evidence="2 3">MED297</strain>
    </source>
</reference>
<accession>A4BBB8</accession>
<keyword evidence="3" id="KW-1185">Reference proteome</keyword>
<dbReference type="EMBL" id="AAOE01000003">
    <property type="protein sequence ID" value="EAR10731.1"/>
    <property type="molecule type" value="Genomic_DNA"/>
</dbReference>